<name>A0AA35M6C1_9HYPO</name>
<dbReference type="InterPro" id="IPR045518">
    <property type="entry name" value="2EXR"/>
</dbReference>
<keyword evidence="3" id="KW-1185">Reference proteome</keyword>
<dbReference type="Pfam" id="PF20150">
    <property type="entry name" value="2EXR"/>
    <property type="match status" value="1"/>
</dbReference>
<evidence type="ECO:0000313" key="2">
    <source>
        <dbReference type="EMBL" id="CAI6091331.1"/>
    </source>
</evidence>
<dbReference type="EMBL" id="CABFNP030001103">
    <property type="protein sequence ID" value="CAI6091331.1"/>
    <property type="molecule type" value="Genomic_DNA"/>
</dbReference>
<organism evidence="2 3">
    <name type="scientific">Clonostachys chloroleuca</name>
    <dbReference type="NCBI Taxonomy" id="1926264"/>
    <lineage>
        <taxon>Eukaryota</taxon>
        <taxon>Fungi</taxon>
        <taxon>Dikarya</taxon>
        <taxon>Ascomycota</taxon>
        <taxon>Pezizomycotina</taxon>
        <taxon>Sordariomycetes</taxon>
        <taxon>Hypocreomycetidae</taxon>
        <taxon>Hypocreales</taxon>
        <taxon>Bionectriaceae</taxon>
        <taxon>Clonostachys</taxon>
    </lineage>
</organism>
<reference evidence="2" key="1">
    <citation type="submission" date="2023-01" db="EMBL/GenBank/DDBJ databases">
        <authorList>
            <person name="Piombo E."/>
        </authorList>
    </citation>
    <scope>NUCLEOTIDE SEQUENCE</scope>
</reference>
<proteinExistence type="predicted"/>
<accession>A0AA35M6C1</accession>
<evidence type="ECO:0000313" key="3">
    <source>
        <dbReference type="Proteomes" id="UP001160390"/>
    </source>
</evidence>
<dbReference type="AlphaFoldDB" id="A0AA35M6C1"/>
<feature type="domain" description="2EXR" evidence="1">
    <location>
        <begin position="17"/>
        <end position="90"/>
    </location>
</feature>
<dbReference type="Proteomes" id="UP001160390">
    <property type="component" value="Unassembled WGS sequence"/>
</dbReference>
<feature type="non-terminal residue" evidence="2">
    <location>
        <position position="1"/>
    </location>
</feature>
<sequence length="175" mass="20143">DNYGNIFHQKPIILELFHLFPDLPPEIRERIWSEALPTLRPTLYFDHRGCGAEICVSHESGLVRPTRVEVPLLVVNKEARHIALTWAEKRGLRLAFLPDQQKLTLLRDFDYTYDGLYVASKDWDDFFNELFLILGDDAKGKQVMIASLMKNLIISETCLETVVSDLKLICIYAPP</sequence>
<protein>
    <recommendedName>
        <fullName evidence="1">2EXR domain-containing protein</fullName>
    </recommendedName>
</protein>
<evidence type="ECO:0000259" key="1">
    <source>
        <dbReference type="Pfam" id="PF20150"/>
    </source>
</evidence>
<gene>
    <name evidence="2" type="ORF">CCHLO57077_00019451</name>
</gene>
<comment type="caution">
    <text evidence="2">The sequence shown here is derived from an EMBL/GenBank/DDBJ whole genome shotgun (WGS) entry which is preliminary data.</text>
</comment>